<dbReference type="OrthoDB" id="2846734at2759"/>
<reference evidence="1 2" key="1">
    <citation type="submission" date="2018-06" db="EMBL/GenBank/DDBJ databases">
        <title>A transcriptomic atlas of mushroom development highlights an independent origin of complex multicellularity.</title>
        <authorList>
            <consortium name="DOE Joint Genome Institute"/>
            <person name="Krizsan K."/>
            <person name="Almasi E."/>
            <person name="Merenyi Z."/>
            <person name="Sahu N."/>
            <person name="Viragh M."/>
            <person name="Koszo T."/>
            <person name="Mondo S."/>
            <person name="Kiss B."/>
            <person name="Balint B."/>
            <person name="Kues U."/>
            <person name="Barry K."/>
            <person name="Hegedus J.C."/>
            <person name="Henrissat B."/>
            <person name="Johnson J."/>
            <person name="Lipzen A."/>
            <person name="Ohm R."/>
            <person name="Nagy I."/>
            <person name="Pangilinan J."/>
            <person name="Yan J."/>
            <person name="Xiong Y."/>
            <person name="Grigoriev I.V."/>
            <person name="Hibbett D.S."/>
            <person name="Nagy L.G."/>
        </authorList>
    </citation>
    <scope>NUCLEOTIDE SEQUENCE [LARGE SCALE GENOMIC DNA]</scope>
    <source>
        <strain evidence="1 2">SZMC22713</strain>
    </source>
</reference>
<dbReference type="AlphaFoldDB" id="A0A4Y7PVA4"/>
<dbReference type="EMBL" id="ML170201">
    <property type="protein sequence ID" value="TDL18978.1"/>
    <property type="molecule type" value="Genomic_DNA"/>
</dbReference>
<protein>
    <recommendedName>
        <fullName evidence="3">Fungal-type protein kinase domain-containing protein</fullName>
    </recommendedName>
</protein>
<dbReference type="Proteomes" id="UP000294933">
    <property type="component" value="Unassembled WGS sequence"/>
</dbReference>
<name>A0A4Y7PVA4_9AGAM</name>
<evidence type="ECO:0000313" key="1">
    <source>
        <dbReference type="EMBL" id="TDL18978.1"/>
    </source>
</evidence>
<gene>
    <name evidence="1" type="ORF">BD410DRAFT_452019</name>
</gene>
<proteinExistence type="predicted"/>
<dbReference type="VEuPathDB" id="FungiDB:BD410DRAFT_452019"/>
<organism evidence="1 2">
    <name type="scientific">Rickenella mellea</name>
    <dbReference type="NCBI Taxonomy" id="50990"/>
    <lineage>
        <taxon>Eukaryota</taxon>
        <taxon>Fungi</taxon>
        <taxon>Dikarya</taxon>
        <taxon>Basidiomycota</taxon>
        <taxon>Agaricomycotina</taxon>
        <taxon>Agaricomycetes</taxon>
        <taxon>Hymenochaetales</taxon>
        <taxon>Rickenellaceae</taxon>
        <taxon>Rickenella</taxon>
    </lineage>
</organism>
<keyword evidence="2" id="KW-1185">Reference proteome</keyword>
<accession>A0A4Y7PVA4</accession>
<evidence type="ECO:0000313" key="2">
    <source>
        <dbReference type="Proteomes" id="UP000294933"/>
    </source>
</evidence>
<evidence type="ECO:0008006" key="3">
    <source>
        <dbReference type="Google" id="ProtNLM"/>
    </source>
</evidence>
<sequence>MYDATTVEEITYAKSLNDPTEDKFHGSYDAILHTFFNTASGYIVEHQVMGPGGKPEFIIVRRGGTPSQRNPVIIVELKRPSKWNAAGKQEVLNDLTQYIEGRLDHTSYSKIYGIGAIGFHWMTCEMPKTGPHVPTVINNWHDDITTAAGYALLHTFANTVHNIS</sequence>